<organism evidence="3 4">
    <name type="scientific">Nodularia spumigena CENA596</name>
    <dbReference type="NCBI Taxonomy" id="1819295"/>
    <lineage>
        <taxon>Bacteria</taxon>
        <taxon>Bacillati</taxon>
        <taxon>Cyanobacteriota</taxon>
        <taxon>Cyanophyceae</taxon>
        <taxon>Nostocales</taxon>
        <taxon>Nodulariaceae</taxon>
        <taxon>Nodularia</taxon>
    </lineage>
</organism>
<dbReference type="GeneID" id="78018543"/>
<dbReference type="Proteomes" id="UP000076555">
    <property type="component" value="Unassembled WGS sequence"/>
</dbReference>
<feature type="compositionally biased region" description="Polar residues" evidence="1">
    <location>
        <begin position="105"/>
        <end position="116"/>
    </location>
</feature>
<gene>
    <name evidence="3" type="ORF">A2T98_14950</name>
</gene>
<feature type="region of interest" description="Disordered" evidence="1">
    <location>
        <begin position="75"/>
        <end position="238"/>
    </location>
</feature>
<keyword evidence="2" id="KW-1133">Transmembrane helix</keyword>
<evidence type="ECO:0000256" key="1">
    <source>
        <dbReference type="SAM" id="MobiDB-lite"/>
    </source>
</evidence>
<keyword evidence="2" id="KW-0472">Membrane</keyword>
<evidence type="ECO:0000313" key="4">
    <source>
        <dbReference type="Proteomes" id="UP000076555"/>
    </source>
</evidence>
<proteinExistence type="predicted"/>
<protein>
    <recommendedName>
        <fullName evidence="5">Lipopolysaccharide assembly protein A domain-containing protein</fullName>
    </recommendedName>
</protein>
<name>A0A166IZD3_NODSP</name>
<keyword evidence="2" id="KW-0812">Transmembrane</keyword>
<feature type="transmembrane region" description="Helical" evidence="2">
    <location>
        <begin position="45"/>
        <end position="66"/>
    </location>
</feature>
<evidence type="ECO:0008006" key="5">
    <source>
        <dbReference type="Google" id="ProtNLM"/>
    </source>
</evidence>
<sequence>MAVIRLILLVAVLGILTLLLIQNWSPVLALVFLGVRTLPFPLAMWIFVSTAAGAFTSLIITTLLKVSNYFGEPQRQRPYTSVGTSPRAKATSREEPQPPRYRPSTAASQTESTPSNAFDDWETNDSRNDDWDFDEQQPEAPTPSPQTPPVRDSQTYERQQEPQSRSQSGSVYSYNYRDPKNTAVGKTESVYDADYRVIIPPYEPSTTNPVDNQADDDDDDWKFFEDDDFEDEDKPSRK</sequence>
<dbReference type="AlphaFoldDB" id="A0A166IZD3"/>
<accession>A0A166IZD3</accession>
<evidence type="ECO:0000256" key="2">
    <source>
        <dbReference type="SAM" id="Phobius"/>
    </source>
</evidence>
<feature type="compositionally biased region" description="Low complexity" evidence="1">
    <location>
        <begin position="161"/>
        <end position="170"/>
    </location>
</feature>
<feature type="compositionally biased region" description="Acidic residues" evidence="1">
    <location>
        <begin position="213"/>
        <end position="238"/>
    </location>
</feature>
<dbReference type="RefSeq" id="WP_006198342.1">
    <property type="nucleotide sequence ID" value="NZ_CAWMRI010000212.1"/>
</dbReference>
<dbReference type="EMBL" id="LWAJ01000212">
    <property type="protein sequence ID" value="KZL49046.1"/>
    <property type="molecule type" value="Genomic_DNA"/>
</dbReference>
<evidence type="ECO:0000313" key="3">
    <source>
        <dbReference type="EMBL" id="KZL49046.1"/>
    </source>
</evidence>
<dbReference type="OrthoDB" id="428681at2"/>
<reference evidence="3 4" key="1">
    <citation type="submission" date="2016-04" db="EMBL/GenBank/DDBJ databases">
        <title>Draft Genome Assembly of the Bloom-forming Cyanobacterium Nodularia spumigena Strain CENA596 in Shrimp Production Ponds.</title>
        <authorList>
            <person name="Popin R.V."/>
            <person name="Rigonato J."/>
            <person name="Abreu V.A."/>
            <person name="Andreote A.P."/>
            <person name="Silveira S.B."/>
            <person name="Odebrecht C."/>
            <person name="Fiore M.F."/>
        </authorList>
    </citation>
    <scope>NUCLEOTIDE SEQUENCE [LARGE SCALE GENOMIC DNA]</scope>
    <source>
        <strain evidence="3 4">CENA596</strain>
    </source>
</reference>
<comment type="caution">
    <text evidence="3">The sequence shown here is derived from an EMBL/GenBank/DDBJ whole genome shotgun (WGS) entry which is preliminary data.</text>
</comment>